<comment type="similarity">
    <text evidence="1 4">Belongs to the 5-formyltetrahydrofolate cyclo-ligase family.</text>
</comment>
<comment type="catalytic activity">
    <reaction evidence="4">
        <text>(6S)-5-formyl-5,6,7,8-tetrahydrofolate + ATP = (6R)-5,10-methenyltetrahydrofolate + ADP + phosphate</text>
        <dbReference type="Rhea" id="RHEA:10488"/>
        <dbReference type="ChEBI" id="CHEBI:30616"/>
        <dbReference type="ChEBI" id="CHEBI:43474"/>
        <dbReference type="ChEBI" id="CHEBI:57455"/>
        <dbReference type="ChEBI" id="CHEBI:57457"/>
        <dbReference type="ChEBI" id="CHEBI:456216"/>
        <dbReference type="EC" id="6.3.3.2"/>
    </reaction>
</comment>
<dbReference type="Pfam" id="PF01812">
    <property type="entry name" value="5-FTHF_cyc-lig"/>
    <property type="match status" value="1"/>
</dbReference>
<organism evidence="5 6">
    <name type="scientific">Mucilaginibacter boryungensis</name>
    <dbReference type="NCBI Taxonomy" id="768480"/>
    <lineage>
        <taxon>Bacteria</taxon>
        <taxon>Pseudomonadati</taxon>
        <taxon>Bacteroidota</taxon>
        <taxon>Sphingobacteriia</taxon>
        <taxon>Sphingobacteriales</taxon>
        <taxon>Sphingobacteriaceae</taxon>
        <taxon>Mucilaginibacter</taxon>
    </lineage>
</organism>
<evidence type="ECO:0000256" key="4">
    <source>
        <dbReference type="RuleBase" id="RU361279"/>
    </source>
</evidence>
<evidence type="ECO:0000256" key="1">
    <source>
        <dbReference type="ARBA" id="ARBA00010638"/>
    </source>
</evidence>
<protein>
    <recommendedName>
        <fullName evidence="4">5-formyltetrahydrofolate cyclo-ligase</fullName>
        <ecNumber evidence="4">6.3.3.2</ecNumber>
    </recommendedName>
</protein>
<evidence type="ECO:0000256" key="3">
    <source>
        <dbReference type="ARBA" id="ARBA00022840"/>
    </source>
</evidence>
<gene>
    <name evidence="5" type="ORF">IRJ18_02105</name>
</gene>
<dbReference type="PANTHER" id="PTHR23407">
    <property type="entry name" value="ATPASE INHIBITOR/5-FORMYLTETRAHYDROFOLATE CYCLO-LIGASE"/>
    <property type="match status" value="1"/>
</dbReference>
<dbReference type="GO" id="GO:0030272">
    <property type="term" value="F:5-formyltetrahydrofolate cyclo-ligase activity"/>
    <property type="evidence" value="ECO:0007669"/>
    <property type="project" value="UniProtKB-EC"/>
</dbReference>
<dbReference type="EC" id="6.3.3.2" evidence="4"/>
<dbReference type="RefSeq" id="WP_194104546.1">
    <property type="nucleotide sequence ID" value="NZ_JADFFM010000001.1"/>
</dbReference>
<keyword evidence="4" id="KW-0479">Metal-binding</keyword>
<sequence>MTSKQQLRQQYLQQRQQLSVDEYDALNKKLLSEFQKLDLTDINCIHLFLPMKENNEPDTYAIRDWLKVSHPHIKIVFPQTNFKTLTMRSFADDADLKLEVNKYGITEPVRGNEVNTSAIDLVILPMLIFDKQGYRVGYGKGFYDRFCAQCKPGTKFIGLSLFDPVESIEDVNEYDVWMHSCHTPNGRWDWH</sequence>
<keyword evidence="6" id="KW-1185">Reference proteome</keyword>
<keyword evidence="3 4" id="KW-0067">ATP-binding</keyword>
<dbReference type="PIRSF" id="PIRSF006806">
    <property type="entry name" value="FTHF_cligase"/>
    <property type="match status" value="1"/>
</dbReference>
<dbReference type="EMBL" id="JADFFM010000001">
    <property type="protein sequence ID" value="MBE9665137.1"/>
    <property type="molecule type" value="Genomic_DNA"/>
</dbReference>
<dbReference type="Proteomes" id="UP000632774">
    <property type="component" value="Unassembled WGS sequence"/>
</dbReference>
<dbReference type="PANTHER" id="PTHR23407:SF1">
    <property type="entry name" value="5-FORMYLTETRAHYDROFOLATE CYCLO-LIGASE"/>
    <property type="match status" value="1"/>
</dbReference>
<dbReference type="InterPro" id="IPR037171">
    <property type="entry name" value="NagB/RpiA_transferase-like"/>
</dbReference>
<keyword evidence="2 4" id="KW-0547">Nucleotide-binding</keyword>
<proteinExistence type="inferred from homology"/>
<evidence type="ECO:0000313" key="5">
    <source>
        <dbReference type="EMBL" id="MBE9665137.1"/>
    </source>
</evidence>
<dbReference type="InterPro" id="IPR002698">
    <property type="entry name" value="FTHF_cligase"/>
</dbReference>
<evidence type="ECO:0000256" key="2">
    <source>
        <dbReference type="ARBA" id="ARBA00022741"/>
    </source>
</evidence>
<comment type="cofactor">
    <cofactor evidence="4">
        <name>Mg(2+)</name>
        <dbReference type="ChEBI" id="CHEBI:18420"/>
    </cofactor>
</comment>
<dbReference type="SUPFAM" id="SSF100950">
    <property type="entry name" value="NagB/RpiA/CoA transferase-like"/>
    <property type="match status" value="1"/>
</dbReference>
<dbReference type="Gene3D" id="3.40.50.10420">
    <property type="entry name" value="NagB/RpiA/CoA transferase-like"/>
    <property type="match status" value="1"/>
</dbReference>
<dbReference type="NCBIfam" id="TIGR02727">
    <property type="entry name" value="MTHFS_bact"/>
    <property type="match status" value="1"/>
</dbReference>
<reference evidence="5 6" key="1">
    <citation type="submission" date="2020-10" db="EMBL/GenBank/DDBJ databases">
        <title>Mucilaginibacter mali sp. nov., isolated from rhizosphere soil of apple orchard.</title>
        <authorList>
            <person name="Lee J.-S."/>
            <person name="Kim H.S."/>
            <person name="Kim J.-S."/>
        </authorList>
    </citation>
    <scope>NUCLEOTIDE SEQUENCE [LARGE SCALE GENOMIC DNA]</scope>
    <source>
        <strain evidence="5 6">KCTC 23157</strain>
    </source>
</reference>
<keyword evidence="5" id="KW-0436">Ligase</keyword>
<evidence type="ECO:0000313" key="6">
    <source>
        <dbReference type="Proteomes" id="UP000632774"/>
    </source>
</evidence>
<dbReference type="InterPro" id="IPR024185">
    <property type="entry name" value="FTHF_cligase-like_sf"/>
</dbReference>
<accession>A0ABR9XD88</accession>
<comment type="caution">
    <text evidence="5">The sequence shown here is derived from an EMBL/GenBank/DDBJ whole genome shotgun (WGS) entry which is preliminary data.</text>
</comment>
<keyword evidence="4" id="KW-0460">Magnesium</keyword>
<name>A0ABR9XD88_9SPHI</name>